<comment type="caution">
    <text evidence="1">The sequence shown here is derived from an EMBL/GenBank/DDBJ whole genome shotgun (WGS) entry which is preliminary data.</text>
</comment>
<protein>
    <submittedName>
        <fullName evidence="1">Uncharacterized protein</fullName>
    </submittedName>
</protein>
<dbReference type="EMBL" id="BQNB010010816">
    <property type="protein sequence ID" value="GJS82332.1"/>
    <property type="molecule type" value="Genomic_DNA"/>
</dbReference>
<accession>A0ABQ4YZU0</accession>
<proteinExistence type="predicted"/>
<evidence type="ECO:0000313" key="1">
    <source>
        <dbReference type="EMBL" id="GJS82332.1"/>
    </source>
</evidence>
<organism evidence="1 2">
    <name type="scientific">Tanacetum coccineum</name>
    <dbReference type="NCBI Taxonomy" id="301880"/>
    <lineage>
        <taxon>Eukaryota</taxon>
        <taxon>Viridiplantae</taxon>
        <taxon>Streptophyta</taxon>
        <taxon>Embryophyta</taxon>
        <taxon>Tracheophyta</taxon>
        <taxon>Spermatophyta</taxon>
        <taxon>Magnoliopsida</taxon>
        <taxon>eudicotyledons</taxon>
        <taxon>Gunneridae</taxon>
        <taxon>Pentapetalae</taxon>
        <taxon>asterids</taxon>
        <taxon>campanulids</taxon>
        <taxon>Asterales</taxon>
        <taxon>Asteraceae</taxon>
        <taxon>Asteroideae</taxon>
        <taxon>Anthemideae</taxon>
        <taxon>Anthemidinae</taxon>
        <taxon>Tanacetum</taxon>
    </lineage>
</organism>
<keyword evidence="2" id="KW-1185">Reference proteome</keyword>
<reference evidence="1" key="2">
    <citation type="submission" date="2022-01" db="EMBL/GenBank/DDBJ databases">
        <authorList>
            <person name="Yamashiro T."/>
            <person name="Shiraishi A."/>
            <person name="Satake H."/>
            <person name="Nakayama K."/>
        </authorList>
    </citation>
    <scope>NUCLEOTIDE SEQUENCE</scope>
</reference>
<reference evidence="1" key="1">
    <citation type="journal article" date="2022" name="Int. J. Mol. Sci.">
        <title>Draft Genome of Tanacetum Coccineum: Genomic Comparison of Closely Related Tanacetum-Family Plants.</title>
        <authorList>
            <person name="Yamashiro T."/>
            <person name="Shiraishi A."/>
            <person name="Nakayama K."/>
            <person name="Satake H."/>
        </authorList>
    </citation>
    <scope>NUCLEOTIDE SEQUENCE</scope>
</reference>
<evidence type="ECO:0000313" key="2">
    <source>
        <dbReference type="Proteomes" id="UP001151760"/>
    </source>
</evidence>
<name>A0ABQ4YZU0_9ASTR</name>
<gene>
    <name evidence="1" type="ORF">Tco_0748873</name>
</gene>
<sequence length="265" mass="30405">MSVACPTRSMAECDGKLSNKTIQDAIEFATELIDKKIILRMNVMADNKRKFLNDTAETIQWALDLCVPNVTITMMVLRVCFELRAQGLFQKRIVQIEEQQQPGYRVVMKCQGSRQRCMPWQSLDLLSTPTALDHDYQCRTSDGRMLGISPPTKTKTKHRGNKLKVVPVVQEFPEVFPRIAGLYHQLDKWKFRNRFSTGATPVARWHISLAPVRNEGLVEKSGTYGQRLNRPSSLTYVGSVSVCKEVERWVFPNVHDYRELNKSDQ</sequence>
<dbReference type="Proteomes" id="UP001151760">
    <property type="component" value="Unassembled WGS sequence"/>
</dbReference>